<evidence type="ECO:0000256" key="1">
    <source>
        <dbReference type="ARBA" id="ARBA00022729"/>
    </source>
</evidence>
<gene>
    <name evidence="4" type="ORF">CHS0354_002049</name>
</gene>
<reference evidence="4" key="2">
    <citation type="journal article" date="2021" name="Genome Biol. Evol.">
        <title>Developing a high-quality reference genome for a parasitic bivalve with doubly uniparental inheritance (Bivalvia: Unionida).</title>
        <authorList>
            <person name="Smith C.H."/>
        </authorList>
    </citation>
    <scope>NUCLEOTIDE SEQUENCE</scope>
    <source>
        <strain evidence="4">CHS0354</strain>
        <tissue evidence="4">Mantle</tissue>
    </source>
</reference>
<feature type="transmembrane region" description="Helical" evidence="2">
    <location>
        <begin position="21"/>
        <end position="44"/>
    </location>
</feature>
<name>A0AAE0T600_9BIVA</name>
<dbReference type="GO" id="GO:0003951">
    <property type="term" value="F:NAD+ kinase activity"/>
    <property type="evidence" value="ECO:0007669"/>
    <property type="project" value="InterPro"/>
</dbReference>
<reference evidence="4" key="1">
    <citation type="journal article" date="2021" name="Genome Biol. Evol.">
        <title>A High-Quality Reference Genome for a Parasitic Bivalve with Doubly Uniparental Inheritance (Bivalvia: Unionida).</title>
        <authorList>
            <person name="Smith C.H."/>
        </authorList>
    </citation>
    <scope>NUCLEOTIDE SEQUENCE</scope>
    <source>
        <strain evidence="4">CHS0354</strain>
    </source>
</reference>
<accession>A0AAE0T600</accession>
<dbReference type="PANTHER" id="PTHR13158:SF5">
    <property type="entry name" value="NAD KINASE 2, MITOCHONDRIAL"/>
    <property type="match status" value="1"/>
</dbReference>
<reference evidence="4" key="3">
    <citation type="submission" date="2023-05" db="EMBL/GenBank/DDBJ databases">
        <authorList>
            <person name="Smith C.H."/>
        </authorList>
    </citation>
    <scope>NUCLEOTIDE SEQUENCE</scope>
    <source>
        <strain evidence="4">CHS0354</strain>
        <tissue evidence="4">Mantle</tissue>
    </source>
</reference>
<evidence type="ECO:0000259" key="3">
    <source>
        <dbReference type="Pfam" id="PF00497"/>
    </source>
</evidence>
<keyword evidence="5" id="KW-1185">Reference proteome</keyword>
<evidence type="ECO:0000256" key="2">
    <source>
        <dbReference type="SAM" id="Phobius"/>
    </source>
</evidence>
<evidence type="ECO:0000313" key="4">
    <source>
        <dbReference type="EMBL" id="KAK3604241.1"/>
    </source>
</evidence>
<dbReference type="Gene3D" id="2.60.200.30">
    <property type="entry name" value="Probable inorganic polyphosphate/atp-NAD kinase, domain 2"/>
    <property type="match status" value="1"/>
</dbReference>
<keyword evidence="2" id="KW-0472">Membrane</keyword>
<dbReference type="InterPro" id="IPR016064">
    <property type="entry name" value="NAD/diacylglycerol_kinase_sf"/>
</dbReference>
<organism evidence="4 5">
    <name type="scientific">Potamilus streckersoni</name>
    <dbReference type="NCBI Taxonomy" id="2493646"/>
    <lineage>
        <taxon>Eukaryota</taxon>
        <taxon>Metazoa</taxon>
        <taxon>Spiralia</taxon>
        <taxon>Lophotrochozoa</taxon>
        <taxon>Mollusca</taxon>
        <taxon>Bivalvia</taxon>
        <taxon>Autobranchia</taxon>
        <taxon>Heteroconchia</taxon>
        <taxon>Palaeoheterodonta</taxon>
        <taxon>Unionida</taxon>
        <taxon>Unionoidea</taxon>
        <taxon>Unionidae</taxon>
        <taxon>Ambleminae</taxon>
        <taxon>Lampsilini</taxon>
        <taxon>Potamilus</taxon>
    </lineage>
</organism>
<evidence type="ECO:0000313" key="5">
    <source>
        <dbReference type="Proteomes" id="UP001195483"/>
    </source>
</evidence>
<dbReference type="Proteomes" id="UP001195483">
    <property type="component" value="Unassembled WGS sequence"/>
</dbReference>
<keyword evidence="2" id="KW-1133">Transmembrane helix</keyword>
<proteinExistence type="predicted"/>
<dbReference type="InterPro" id="IPR017437">
    <property type="entry name" value="ATP-NAD_kinase_PpnK-typ_C"/>
</dbReference>
<dbReference type="GO" id="GO:0019674">
    <property type="term" value="P:NAD+ metabolic process"/>
    <property type="evidence" value="ECO:0007669"/>
    <property type="project" value="InterPro"/>
</dbReference>
<dbReference type="SUPFAM" id="SSF111331">
    <property type="entry name" value="NAD kinase/diacylglycerol kinase-like"/>
    <property type="match status" value="1"/>
</dbReference>
<dbReference type="Gene3D" id="2.115.10.20">
    <property type="entry name" value="Glycosyl hydrolase domain, family 43"/>
    <property type="match status" value="1"/>
</dbReference>
<dbReference type="PROSITE" id="PS51257">
    <property type="entry name" value="PROKAR_LIPOPROTEIN"/>
    <property type="match status" value="1"/>
</dbReference>
<feature type="domain" description="Solute-binding protein family 3/N-terminal" evidence="3">
    <location>
        <begin position="69"/>
        <end position="128"/>
    </location>
</feature>
<dbReference type="AlphaFoldDB" id="A0AAE0T600"/>
<dbReference type="PANTHER" id="PTHR13158">
    <property type="match status" value="1"/>
</dbReference>
<sequence length="570" mass="64647">MRYVRNKIVPVGNTGRIVCTAKAFIMLTVTIWTGCLFIVLPLLAQQKTDGTTDILKSEVLERIIKKQKITVGVSADYRPFTYVDFNGQTIGFEIDLIADVAQQLGVGYETVPVPITNRVNMLLQNEAGLADWAVCAGILDRRVCAVKEAFINLDIQQKYLLNLNTYDSIDEVMVKLKNNECVLWIFDEAYLAPLMYKKGWEDFRIVLIGETPLTWHIAVKPGEENSPLGLILSEVVKNWHRQGIIPRLEWKWRLPYSAFAAMKSHNRQRKNTAPFAKIERMLCIIKRTAYEYYTQNPELKDKYPALQKNTRDRLEQNNLNHHRLLRNLYDLNETLGLGIQFFEEHEIAKCRPQQNDLIISFGGDGTFLSCARSFPDTLLLGINSDFRRFDSGKGSYGALTALNFMNLSKGLKLIQAGKYCLRQWKRLEADLNGTLIERSAVNDIYIGNGVSYATSDLSLRYEGREEDFQCSGLVVCTGMGSHAWYRTGGGTPFHNSLDIFGFAVLMPGTKKRYHYTSGILPHGDELEVYPNREGYIISFDSKPDIITTGIGDVICIRLSDRNPVNVISFS</sequence>
<keyword evidence="1" id="KW-0732">Signal</keyword>
<dbReference type="InterPro" id="IPR018313">
    <property type="entry name" value="SBP_3_CS"/>
</dbReference>
<protein>
    <recommendedName>
        <fullName evidence="3">Solute-binding protein family 3/N-terminal domain-containing protein</fullName>
    </recommendedName>
</protein>
<dbReference type="Gene3D" id="3.40.50.10330">
    <property type="entry name" value="Probable inorganic polyphosphate/atp-NAD kinase, domain 1"/>
    <property type="match status" value="1"/>
</dbReference>
<dbReference type="InterPro" id="IPR017438">
    <property type="entry name" value="ATP-NAD_kinase_N"/>
</dbReference>
<dbReference type="PROSITE" id="PS01039">
    <property type="entry name" value="SBP_BACTERIAL_3"/>
    <property type="match status" value="1"/>
</dbReference>
<keyword evidence="2" id="KW-0812">Transmembrane</keyword>
<dbReference type="InterPro" id="IPR001638">
    <property type="entry name" value="Solute-binding_3/MltF_N"/>
</dbReference>
<dbReference type="EMBL" id="JAEAOA010000186">
    <property type="protein sequence ID" value="KAK3604241.1"/>
    <property type="molecule type" value="Genomic_DNA"/>
</dbReference>
<dbReference type="Pfam" id="PF00497">
    <property type="entry name" value="SBP_bac_3"/>
    <property type="match status" value="1"/>
</dbReference>
<comment type="caution">
    <text evidence="4">The sequence shown here is derived from an EMBL/GenBank/DDBJ whole genome shotgun (WGS) entry which is preliminary data.</text>
</comment>
<dbReference type="Gene3D" id="3.40.190.10">
    <property type="entry name" value="Periplasmic binding protein-like II"/>
    <property type="match status" value="1"/>
</dbReference>
<dbReference type="GO" id="GO:0005739">
    <property type="term" value="C:mitochondrion"/>
    <property type="evidence" value="ECO:0007669"/>
    <property type="project" value="TreeGrafter"/>
</dbReference>
<dbReference type="InterPro" id="IPR023296">
    <property type="entry name" value="Glyco_hydro_beta-prop_sf"/>
</dbReference>
<dbReference type="SUPFAM" id="SSF53850">
    <property type="entry name" value="Periplasmic binding protein-like II"/>
    <property type="match status" value="1"/>
</dbReference>